<dbReference type="InterPro" id="IPR012678">
    <property type="entry name" value="Ribosomal_uL23/eL15/eS24_sf"/>
</dbReference>
<dbReference type="InterPro" id="IPR012677">
    <property type="entry name" value="Nucleotide-bd_a/b_plait_sf"/>
</dbReference>
<dbReference type="SUPFAM" id="SSF54189">
    <property type="entry name" value="Ribosomal proteins S24e, L23 and L15e"/>
    <property type="match status" value="1"/>
</dbReference>
<keyword evidence="4" id="KW-0689">Ribosomal protein</keyword>
<feature type="non-terminal residue" evidence="6">
    <location>
        <position position="1"/>
    </location>
</feature>
<evidence type="ECO:0008006" key="7">
    <source>
        <dbReference type="Google" id="ProtNLM"/>
    </source>
</evidence>
<accession>A0A381Q8R7</accession>
<keyword evidence="5" id="KW-0687">Ribonucleoprotein</keyword>
<gene>
    <name evidence="6" type="ORF">METZ01_LOCUS27291</name>
</gene>
<dbReference type="Gene3D" id="3.30.70.330">
    <property type="match status" value="1"/>
</dbReference>
<dbReference type="EMBL" id="UINC01001210">
    <property type="protein sequence ID" value="SUZ74437.1"/>
    <property type="molecule type" value="Genomic_DNA"/>
</dbReference>
<comment type="similarity">
    <text evidence="1">Belongs to the universal ribosomal protein uL23 family.</text>
</comment>
<evidence type="ECO:0000313" key="6">
    <source>
        <dbReference type="EMBL" id="SUZ74437.1"/>
    </source>
</evidence>
<dbReference type="HAMAP" id="MF_01369_B">
    <property type="entry name" value="Ribosomal_uL23_B"/>
    <property type="match status" value="1"/>
</dbReference>
<keyword evidence="2" id="KW-0699">rRNA-binding</keyword>
<reference evidence="6" key="1">
    <citation type="submission" date="2018-05" db="EMBL/GenBank/DDBJ databases">
        <authorList>
            <person name="Lanie J.A."/>
            <person name="Ng W.-L."/>
            <person name="Kazmierczak K.M."/>
            <person name="Andrzejewski T.M."/>
            <person name="Davidsen T.M."/>
            <person name="Wayne K.J."/>
            <person name="Tettelin H."/>
            <person name="Glass J.I."/>
            <person name="Rusch D."/>
            <person name="Podicherti R."/>
            <person name="Tsui H.-C.T."/>
            <person name="Winkler M.E."/>
        </authorList>
    </citation>
    <scope>NUCLEOTIDE SEQUENCE</scope>
</reference>
<dbReference type="AlphaFoldDB" id="A0A381Q8R7"/>
<name>A0A381Q8R7_9ZZZZ</name>
<dbReference type="GO" id="GO:1990904">
    <property type="term" value="C:ribonucleoprotein complex"/>
    <property type="evidence" value="ECO:0007669"/>
    <property type="project" value="UniProtKB-KW"/>
</dbReference>
<organism evidence="6">
    <name type="scientific">marine metagenome</name>
    <dbReference type="NCBI Taxonomy" id="408172"/>
    <lineage>
        <taxon>unclassified sequences</taxon>
        <taxon>metagenomes</taxon>
        <taxon>ecological metagenomes</taxon>
    </lineage>
</organism>
<dbReference type="NCBIfam" id="NF004359">
    <property type="entry name" value="PRK05738.1-3"/>
    <property type="match status" value="1"/>
</dbReference>
<evidence type="ECO:0000256" key="3">
    <source>
        <dbReference type="ARBA" id="ARBA00022884"/>
    </source>
</evidence>
<evidence type="ECO:0000256" key="1">
    <source>
        <dbReference type="ARBA" id="ARBA00006700"/>
    </source>
</evidence>
<keyword evidence="3" id="KW-0694">RNA-binding</keyword>
<dbReference type="GO" id="GO:0005840">
    <property type="term" value="C:ribosome"/>
    <property type="evidence" value="ECO:0007669"/>
    <property type="project" value="UniProtKB-KW"/>
</dbReference>
<proteinExistence type="inferred from homology"/>
<dbReference type="GO" id="GO:0006412">
    <property type="term" value="P:translation"/>
    <property type="evidence" value="ECO:0007669"/>
    <property type="project" value="InterPro"/>
</dbReference>
<evidence type="ECO:0000256" key="4">
    <source>
        <dbReference type="ARBA" id="ARBA00022980"/>
    </source>
</evidence>
<dbReference type="GO" id="GO:0019843">
    <property type="term" value="F:rRNA binding"/>
    <property type="evidence" value="ECO:0007669"/>
    <property type="project" value="UniProtKB-KW"/>
</dbReference>
<protein>
    <recommendedName>
        <fullName evidence="7">50S ribosomal protein L23</fullName>
    </recommendedName>
</protein>
<dbReference type="FunFam" id="3.30.70.330:FF:000001">
    <property type="entry name" value="50S ribosomal protein L23"/>
    <property type="match status" value="1"/>
</dbReference>
<dbReference type="GO" id="GO:0003735">
    <property type="term" value="F:structural constituent of ribosome"/>
    <property type="evidence" value="ECO:0007669"/>
    <property type="project" value="InterPro"/>
</dbReference>
<evidence type="ECO:0000256" key="2">
    <source>
        <dbReference type="ARBA" id="ARBA00022730"/>
    </source>
</evidence>
<dbReference type="PANTHER" id="PTHR11620">
    <property type="entry name" value="60S RIBOSOMAL PROTEIN L23A"/>
    <property type="match status" value="1"/>
</dbReference>
<evidence type="ECO:0000256" key="5">
    <source>
        <dbReference type="ARBA" id="ARBA00023274"/>
    </source>
</evidence>
<dbReference type="Pfam" id="PF00276">
    <property type="entry name" value="Ribosomal_L23"/>
    <property type="match status" value="1"/>
</dbReference>
<sequence>VLREPHISEKISVIGEQSNQYAFKVAPDATKREIKQAVETIFKVSVENVTTINVKGKVKRTFRGLSRAKNWKKAYVRITDGQEIDITEGAT</sequence>
<dbReference type="NCBIfam" id="NF004363">
    <property type="entry name" value="PRK05738.2-4"/>
    <property type="match status" value="1"/>
</dbReference>
<dbReference type="InterPro" id="IPR013025">
    <property type="entry name" value="Ribosomal_uL23-like"/>
</dbReference>